<keyword evidence="10" id="KW-1185">Reference proteome</keyword>
<dbReference type="PANTHER" id="PTHR45859:SF1">
    <property type="entry name" value="TRANSLATION INITIATION FACTOR EIF-2B SUBUNIT BETA"/>
    <property type="match status" value="1"/>
</dbReference>
<evidence type="ECO:0000313" key="9">
    <source>
        <dbReference type="EMBL" id="MEQ2426185.1"/>
    </source>
</evidence>
<evidence type="ECO:0000256" key="1">
    <source>
        <dbReference type="ARBA" id="ARBA00004514"/>
    </source>
</evidence>
<evidence type="ECO:0000256" key="7">
    <source>
        <dbReference type="ARBA" id="ARBA00046432"/>
    </source>
</evidence>
<dbReference type="InterPro" id="IPR000649">
    <property type="entry name" value="IF-2B-related"/>
</dbReference>
<sequence>MENDIRGMLPESVREAFDSIVEQRVLGAGNHISMIGDMIEAIAKRGVDEHRPTAQVIDEVLAVADFFITTRGEASQAVSNAILLMIHDIRSCAGMDMGEAAARIIETKDGYARTAAEAVKQCVAYGVKLARTMERIFVYDYSSTVEKFLRCLKDNGKQYEIYIAESRIIDGGKPFVKACRDAGHKIKFIPDASMMYYLKDCDGAFMGAETFYPDGTGFNTTGSDIVGLICRYYRIPLYFLTPMIKLDIRPVYGGRKKLVYDDLKAKLTAAWGDGADKDGIDFITPELVGVEPGFIRAFVTEKGVIPSGQMYGVSMEYSRNLRGEV</sequence>
<evidence type="ECO:0000256" key="3">
    <source>
        <dbReference type="ARBA" id="ARBA00022540"/>
    </source>
</evidence>
<evidence type="ECO:0000256" key="5">
    <source>
        <dbReference type="ARBA" id="ARBA00044122"/>
    </source>
</evidence>
<dbReference type="SUPFAM" id="SSF100950">
    <property type="entry name" value="NagB/RpiA/CoA transferase-like"/>
    <property type="match status" value="1"/>
</dbReference>
<protein>
    <recommendedName>
        <fullName evidence="5">Translation initiation factor eIF2B subunit beta</fullName>
    </recommendedName>
    <alternativeName>
        <fullName evidence="6">eIF2B GDP-GTP exchange factor subunit beta</fullName>
    </alternativeName>
</protein>
<dbReference type="Pfam" id="PF01008">
    <property type="entry name" value="IF-2B"/>
    <property type="match status" value="1"/>
</dbReference>
<evidence type="ECO:0000256" key="8">
    <source>
        <dbReference type="RuleBase" id="RU003814"/>
    </source>
</evidence>
<dbReference type="InterPro" id="IPR037171">
    <property type="entry name" value="NagB/RpiA_transferase-like"/>
</dbReference>
<organism evidence="9 10">
    <name type="scientific">Enterocloster hominis</name>
    <name type="common">ex Hitch et al. 2024</name>
    <dbReference type="NCBI Taxonomy" id="1917870"/>
    <lineage>
        <taxon>Bacteria</taxon>
        <taxon>Bacillati</taxon>
        <taxon>Bacillota</taxon>
        <taxon>Clostridia</taxon>
        <taxon>Lachnospirales</taxon>
        <taxon>Lachnospiraceae</taxon>
        <taxon>Enterocloster</taxon>
    </lineage>
</organism>
<comment type="caution">
    <text evidence="9">The sequence shown here is derived from an EMBL/GenBank/DDBJ whole genome shotgun (WGS) entry which is preliminary data.</text>
</comment>
<comment type="similarity">
    <text evidence="8">Belongs to the eIF-2B alpha/beta/delta subunits family.</text>
</comment>
<dbReference type="InterPro" id="IPR051855">
    <property type="entry name" value="eIF2B_beta_subunit"/>
</dbReference>
<name>A0ABV1D717_9FIRM</name>
<dbReference type="PANTHER" id="PTHR45859">
    <property type="entry name" value="TRANSLATION INITIATION FACTOR EIF-2B SUBUNIT BETA"/>
    <property type="match status" value="1"/>
</dbReference>
<dbReference type="InterPro" id="IPR042529">
    <property type="entry name" value="IF_2B-like_C"/>
</dbReference>
<keyword evidence="3" id="KW-0396">Initiation factor</keyword>
<dbReference type="Gene3D" id="3.40.50.10470">
    <property type="entry name" value="Translation initiation factor eif-2b, domain 2"/>
    <property type="match status" value="1"/>
</dbReference>
<keyword evidence="2" id="KW-0963">Cytoplasm</keyword>
<proteinExistence type="inferred from homology"/>
<dbReference type="EMBL" id="JBBMFM010000053">
    <property type="protein sequence ID" value="MEQ2426185.1"/>
    <property type="molecule type" value="Genomic_DNA"/>
</dbReference>
<accession>A0ABV1D717</accession>
<dbReference type="Proteomes" id="UP001454086">
    <property type="component" value="Unassembled WGS sequence"/>
</dbReference>
<evidence type="ECO:0000256" key="2">
    <source>
        <dbReference type="ARBA" id="ARBA00022490"/>
    </source>
</evidence>
<evidence type="ECO:0000256" key="4">
    <source>
        <dbReference type="ARBA" id="ARBA00022917"/>
    </source>
</evidence>
<comment type="subunit">
    <text evidence="7">Component of the translation initiation factor 2B (eIF2B) complex which is a heterodecamer of two sets of five different subunits: alpha, beta, gamma, delta and epsilon. Subunits alpha, beta and delta comprise a regulatory subcomplex and subunits epsilon and gamma comprise a catalytic subcomplex. Within the complex, the hexameric regulatory complex resides at the center, with the two heterodimeric catalytic subcomplexes bound on opposite sides.</text>
</comment>
<comment type="subcellular location">
    <subcellularLocation>
        <location evidence="1">Cytoplasm</location>
        <location evidence="1">Cytosol</location>
    </subcellularLocation>
</comment>
<gene>
    <name evidence="9" type="ORF">WMQ36_14510</name>
</gene>
<keyword evidence="4" id="KW-0648">Protein biosynthesis</keyword>
<dbReference type="RefSeq" id="WP_040380247.1">
    <property type="nucleotide sequence ID" value="NZ_JAJFDX010000003.1"/>
</dbReference>
<reference evidence="9 10" key="1">
    <citation type="submission" date="2024-03" db="EMBL/GenBank/DDBJ databases">
        <title>Human intestinal bacterial collection.</title>
        <authorList>
            <person name="Pauvert C."/>
            <person name="Hitch T.C.A."/>
            <person name="Clavel T."/>
        </authorList>
    </citation>
    <scope>NUCLEOTIDE SEQUENCE [LARGE SCALE GENOMIC DNA]</scope>
    <source>
        <strain evidence="9 10">CLA-SR-H021</strain>
    </source>
</reference>
<evidence type="ECO:0000313" key="10">
    <source>
        <dbReference type="Proteomes" id="UP001454086"/>
    </source>
</evidence>
<evidence type="ECO:0000256" key="6">
    <source>
        <dbReference type="ARBA" id="ARBA00044228"/>
    </source>
</evidence>